<dbReference type="InParanoid" id="A0A2K3E2I8"/>
<gene>
    <name evidence="2" type="ORF">CHLRE_02g104050v5</name>
</gene>
<dbReference type="OrthoDB" id="533839at2759"/>
<accession>A0A2K3E2I8</accession>
<dbReference type="Gramene" id="PNW86983">
    <property type="protein sequence ID" value="PNW86983"/>
    <property type="gene ID" value="CHLRE_02g104050v5"/>
</dbReference>
<sequence length="138" mass="14771">MLAAELPGNRPQQAHHVEHDNMRPVYLGDVEREMAPREIDTPLDLERRAEECAREANYKPAGERLDQKDPHAPFGATGKDAEGNPIASPDGKEADPLALAGVDVKSKPAADNDSGLGDGSLTDALRVLSEVRREGAGV</sequence>
<dbReference type="AlphaFoldDB" id="A0A2K3E2I8"/>
<dbReference type="PaxDb" id="3055-EDP07472"/>
<evidence type="ECO:0000256" key="1">
    <source>
        <dbReference type="SAM" id="MobiDB-lite"/>
    </source>
</evidence>
<dbReference type="EMBL" id="CM008963">
    <property type="protein sequence ID" value="PNW86983.1"/>
    <property type="molecule type" value="Genomic_DNA"/>
</dbReference>
<dbReference type="Proteomes" id="UP000006906">
    <property type="component" value="Chromosome 2"/>
</dbReference>
<proteinExistence type="predicted"/>
<dbReference type="KEGG" id="cre:CHLRE_02g104050v5"/>
<keyword evidence="3" id="KW-1185">Reference proteome</keyword>
<reference evidence="2 3" key="1">
    <citation type="journal article" date="2007" name="Science">
        <title>The Chlamydomonas genome reveals the evolution of key animal and plant functions.</title>
        <authorList>
            <person name="Merchant S.S."/>
            <person name="Prochnik S.E."/>
            <person name="Vallon O."/>
            <person name="Harris E.H."/>
            <person name="Karpowicz S.J."/>
            <person name="Witman G.B."/>
            <person name="Terry A."/>
            <person name="Salamov A."/>
            <person name="Fritz-Laylin L.K."/>
            <person name="Marechal-Drouard L."/>
            <person name="Marshall W.F."/>
            <person name="Qu L.H."/>
            <person name="Nelson D.R."/>
            <person name="Sanderfoot A.A."/>
            <person name="Spalding M.H."/>
            <person name="Kapitonov V.V."/>
            <person name="Ren Q."/>
            <person name="Ferris P."/>
            <person name="Lindquist E."/>
            <person name="Shapiro H."/>
            <person name="Lucas S.M."/>
            <person name="Grimwood J."/>
            <person name="Schmutz J."/>
            <person name="Cardol P."/>
            <person name="Cerutti H."/>
            <person name="Chanfreau G."/>
            <person name="Chen C.L."/>
            <person name="Cognat V."/>
            <person name="Croft M.T."/>
            <person name="Dent R."/>
            <person name="Dutcher S."/>
            <person name="Fernandez E."/>
            <person name="Fukuzawa H."/>
            <person name="Gonzalez-Ballester D."/>
            <person name="Gonzalez-Halphen D."/>
            <person name="Hallmann A."/>
            <person name="Hanikenne M."/>
            <person name="Hippler M."/>
            <person name="Inwood W."/>
            <person name="Jabbari K."/>
            <person name="Kalanon M."/>
            <person name="Kuras R."/>
            <person name="Lefebvre P.A."/>
            <person name="Lemaire S.D."/>
            <person name="Lobanov A.V."/>
            <person name="Lohr M."/>
            <person name="Manuell A."/>
            <person name="Meier I."/>
            <person name="Mets L."/>
            <person name="Mittag M."/>
            <person name="Mittelmeier T."/>
            <person name="Moroney J.V."/>
            <person name="Moseley J."/>
            <person name="Napoli C."/>
            <person name="Nedelcu A.M."/>
            <person name="Niyogi K."/>
            <person name="Novoselov S.V."/>
            <person name="Paulsen I.T."/>
            <person name="Pazour G."/>
            <person name="Purton S."/>
            <person name="Ral J.P."/>
            <person name="Riano-Pachon D.M."/>
            <person name="Riekhof W."/>
            <person name="Rymarquis L."/>
            <person name="Schroda M."/>
            <person name="Stern D."/>
            <person name="Umen J."/>
            <person name="Willows R."/>
            <person name="Wilson N."/>
            <person name="Zimmer S.L."/>
            <person name="Allmer J."/>
            <person name="Balk J."/>
            <person name="Bisova K."/>
            <person name="Chen C.J."/>
            <person name="Elias M."/>
            <person name="Gendler K."/>
            <person name="Hauser C."/>
            <person name="Lamb M.R."/>
            <person name="Ledford H."/>
            <person name="Long J.C."/>
            <person name="Minagawa J."/>
            <person name="Page M.D."/>
            <person name="Pan J."/>
            <person name="Pootakham W."/>
            <person name="Roje S."/>
            <person name="Rose A."/>
            <person name="Stahlberg E."/>
            <person name="Terauchi A.M."/>
            <person name="Yang P."/>
            <person name="Ball S."/>
            <person name="Bowler C."/>
            <person name="Dieckmann C.L."/>
            <person name="Gladyshev V.N."/>
            <person name="Green P."/>
            <person name="Jorgensen R."/>
            <person name="Mayfield S."/>
            <person name="Mueller-Roeber B."/>
            <person name="Rajamani S."/>
            <person name="Sayre R.T."/>
            <person name="Brokstein P."/>
            <person name="Dubchak I."/>
            <person name="Goodstein D."/>
            <person name="Hornick L."/>
            <person name="Huang Y.W."/>
            <person name="Jhaveri J."/>
            <person name="Luo Y."/>
            <person name="Martinez D."/>
            <person name="Ngau W.C."/>
            <person name="Otillar B."/>
            <person name="Poliakov A."/>
            <person name="Porter A."/>
            <person name="Szajkowski L."/>
            <person name="Werner G."/>
            <person name="Zhou K."/>
            <person name="Grigoriev I.V."/>
            <person name="Rokhsar D.S."/>
            <person name="Grossman A.R."/>
        </authorList>
    </citation>
    <scope>NUCLEOTIDE SEQUENCE [LARGE SCALE GENOMIC DNA]</scope>
    <source>
        <strain evidence="3">CC-503</strain>
    </source>
</reference>
<name>A0A2K3E2I8_CHLRE</name>
<dbReference type="GeneID" id="5725327"/>
<dbReference type="RefSeq" id="XP_001699776.2">
    <property type="nucleotide sequence ID" value="XM_001699724.2"/>
</dbReference>
<evidence type="ECO:0000313" key="2">
    <source>
        <dbReference type="EMBL" id="PNW86983.1"/>
    </source>
</evidence>
<evidence type="ECO:0000313" key="3">
    <source>
        <dbReference type="Proteomes" id="UP000006906"/>
    </source>
</evidence>
<protein>
    <submittedName>
        <fullName evidence="2">Uncharacterized protein</fullName>
    </submittedName>
</protein>
<feature type="region of interest" description="Disordered" evidence="1">
    <location>
        <begin position="1"/>
        <end position="120"/>
    </location>
</feature>
<feature type="compositionally biased region" description="Basic and acidic residues" evidence="1">
    <location>
        <begin position="29"/>
        <end position="71"/>
    </location>
</feature>
<organism evidence="2 3">
    <name type="scientific">Chlamydomonas reinhardtii</name>
    <name type="common">Chlamydomonas smithii</name>
    <dbReference type="NCBI Taxonomy" id="3055"/>
    <lineage>
        <taxon>Eukaryota</taxon>
        <taxon>Viridiplantae</taxon>
        <taxon>Chlorophyta</taxon>
        <taxon>core chlorophytes</taxon>
        <taxon>Chlorophyceae</taxon>
        <taxon>CS clade</taxon>
        <taxon>Chlamydomonadales</taxon>
        <taxon>Chlamydomonadaceae</taxon>
        <taxon>Chlamydomonas</taxon>
    </lineage>
</organism>